<reference evidence="1" key="1">
    <citation type="submission" date="2022-04" db="EMBL/GenBank/DDBJ databases">
        <title>Hymenobacter sp. isolated from the air.</title>
        <authorList>
            <person name="Won M."/>
            <person name="Lee C.-M."/>
            <person name="Woen H.-Y."/>
            <person name="Kwon S.-W."/>
        </authorList>
    </citation>
    <scope>NUCLEOTIDE SEQUENCE</scope>
    <source>
        <strain evidence="1">5420S-77</strain>
        <plasmid evidence="1">unnamed3</plasmid>
    </source>
</reference>
<protein>
    <submittedName>
        <fullName evidence="1">Helix-turn-helix domain-containing protein</fullName>
    </submittedName>
</protein>
<proteinExistence type="predicted"/>
<geneLocation type="plasmid" evidence="1 2">
    <name>unnamed3</name>
</geneLocation>
<dbReference type="EMBL" id="CP095064">
    <property type="protein sequence ID" value="UOQ69020.1"/>
    <property type="molecule type" value="Genomic_DNA"/>
</dbReference>
<evidence type="ECO:0000313" key="1">
    <source>
        <dbReference type="EMBL" id="UOQ69020.1"/>
    </source>
</evidence>
<dbReference type="Proteomes" id="UP000830401">
    <property type="component" value="Plasmid unnamed3"/>
</dbReference>
<gene>
    <name evidence="1" type="ORF">MUN86_26305</name>
</gene>
<keyword evidence="2" id="KW-1185">Reference proteome</keyword>
<name>A0ABY4GE10_9BACT</name>
<keyword evidence="1" id="KW-0614">Plasmid</keyword>
<organism evidence="1 2">
    <name type="scientific">Hymenobacter volaticus</name>
    <dbReference type="NCBI Taxonomy" id="2932254"/>
    <lineage>
        <taxon>Bacteria</taxon>
        <taxon>Pseudomonadati</taxon>
        <taxon>Bacteroidota</taxon>
        <taxon>Cytophagia</taxon>
        <taxon>Cytophagales</taxon>
        <taxon>Hymenobacteraceae</taxon>
        <taxon>Hymenobacter</taxon>
    </lineage>
</organism>
<sequence length="50" mass="5577">MNPATTQSLFFQHLKSHVPAHKALVEEVADLLGISTDSAYRRIRARSPLC</sequence>
<dbReference type="RefSeq" id="WP_245126772.1">
    <property type="nucleotide sequence ID" value="NZ_CP095064.1"/>
</dbReference>
<accession>A0ABY4GE10</accession>
<evidence type="ECO:0000313" key="2">
    <source>
        <dbReference type="Proteomes" id="UP000830401"/>
    </source>
</evidence>